<dbReference type="EMBL" id="AE016828">
    <property type="protein sequence ID" value="AAO90893.1"/>
    <property type="molecule type" value="Genomic_DNA"/>
</dbReference>
<comment type="pathway">
    <text evidence="1 7">Cell wall biogenesis; peptidoglycan biosynthesis.</text>
</comment>
<reference evidence="10 11" key="2">
    <citation type="journal article" date="2009" name="Infect. Immun.">
        <title>Comparative genomics reveal extensive transposon-mediated genomic plasticity and diversity among potential effector proteins within the genus Coxiella.</title>
        <authorList>
            <person name="Beare P.A."/>
            <person name="Unsworth N."/>
            <person name="Andoh M."/>
            <person name="Voth D.E."/>
            <person name="Omsland A."/>
            <person name="Gilk S.D."/>
            <person name="Williams K.P."/>
            <person name="Sobral B.W."/>
            <person name="Kupko J.J.III."/>
            <person name="Porcella S.F."/>
            <person name="Samuel J.E."/>
            <person name="Heinzen R.A."/>
        </authorList>
    </citation>
    <scope>NUCLEOTIDE SEQUENCE [LARGE SCALE GENOMIC DNA]</scope>
    <source>
        <strain evidence="11">RSA 493 / Nine Mile phase I</strain>
    </source>
</reference>
<evidence type="ECO:0000256" key="7">
    <source>
        <dbReference type="PROSITE-ProRule" id="PRU01373"/>
    </source>
</evidence>
<dbReference type="FunFam" id="2.40.440.10:FF:000014">
    <property type="entry name" value="Enhanced entry protein"/>
    <property type="match status" value="1"/>
</dbReference>
<protein>
    <submittedName>
        <fullName evidence="10">Enhanced entry protein</fullName>
    </submittedName>
</protein>
<dbReference type="Proteomes" id="UP000002671">
    <property type="component" value="Chromosome"/>
</dbReference>
<keyword evidence="5 7" id="KW-0573">Peptidoglycan synthesis</keyword>
<evidence type="ECO:0000256" key="1">
    <source>
        <dbReference type="ARBA" id="ARBA00004752"/>
    </source>
</evidence>
<dbReference type="PROSITE" id="PS52029">
    <property type="entry name" value="LD_TPASE"/>
    <property type="match status" value="1"/>
</dbReference>
<dbReference type="SUPFAM" id="SSF141523">
    <property type="entry name" value="L,D-transpeptidase catalytic domain-like"/>
    <property type="match status" value="1"/>
</dbReference>
<reference evidence="10 11" key="1">
    <citation type="journal article" date="2003" name="Proc. Natl. Acad. Sci. U.S.A.">
        <title>Complete genome sequence of the Q-fever pathogen, Coxiella burnetii.</title>
        <authorList>
            <person name="Seshadri R."/>
            <person name="Paulsen I.T."/>
            <person name="Eisen J.A."/>
            <person name="Read T.D."/>
            <person name="Nelson K.E."/>
            <person name="Nelson W.C."/>
            <person name="Ward N.L."/>
            <person name="Tettelin H."/>
            <person name="Davidsen T.M."/>
            <person name="Beanan M.J."/>
            <person name="Deboy R.T."/>
            <person name="Daugherty S.C."/>
            <person name="Brinkac L.M."/>
            <person name="Madupu R."/>
            <person name="Dodson R.J."/>
            <person name="Khouri H.M."/>
            <person name="Lee K.H."/>
            <person name="Carty H.A."/>
            <person name="Scanlan D."/>
            <person name="Heinzen R.A."/>
            <person name="Thompson H.A."/>
            <person name="Samuel J.E."/>
            <person name="Fraser C.M."/>
            <person name="Heidelberg J.F."/>
        </authorList>
    </citation>
    <scope>NUCLEOTIDE SEQUENCE [LARGE SCALE GENOMIC DNA]</scope>
    <source>
        <strain evidence="11">RSA 493 / Nine Mile phase I</strain>
    </source>
</reference>
<dbReference type="RefSeq" id="WP_010958197.1">
    <property type="nucleotide sequence ID" value="NC_002971.4"/>
</dbReference>
<dbReference type="PATRIC" id="fig|227377.7.peg.1396"/>
<keyword evidence="11" id="KW-1185">Reference proteome</keyword>
<dbReference type="InterPro" id="IPR050979">
    <property type="entry name" value="LD-transpeptidase"/>
</dbReference>
<organism evidence="10 11">
    <name type="scientific">Coxiella burnetii (strain RSA 493 / Nine Mile phase I)</name>
    <dbReference type="NCBI Taxonomy" id="227377"/>
    <lineage>
        <taxon>Bacteria</taxon>
        <taxon>Pseudomonadati</taxon>
        <taxon>Pseudomonadota</taxon>
        <taxon>Gammaproteobacteria</taxon>
        <taxon>Legionellales</taxon>
        <taxon>Coxiellaceae</taxon>
        <taxon>Coxiella</taxon>
    </lineage>
</organism>
<dbReference type="Gene3D" id="2.40.440.10">
    <property type="entry name" value="L,D-transpeptidase catalytic domain-like"/>
    <property type="match status" value="1"/>
</dbReference>
<proteinExistence type="inferred from homology"/>
<evidence type="ECO:0000313" key="11">
    <source>
        <dbReference type="Proteomes" id="UP000002671"/>
    </source>
</evidence>
<evidence type="ECO:0000256" key="6">
    <source>
        <dbReference type="ARBA" id="ARBA00023316"/>
    </source>
</evidence>
<dbReference type="UniPathway" id="UPA00219"/>
<dbReference type="PANTHER" id="PTHR30582">
    <property type="entry name" value="L,D-TRANSPEPTIDASE"/>
    <property type="match status" value="1"/>
</dbReference>
<dbReference type="InterPro" id="IPR005490">
    <property type="entry name" value="LD_TPept_cat_dom"/>
</dbReference>
<feature type="chain" id="PRO_5004299187" evidence="8">
    <location>
        <begin position="23"/>
        <end position="175"/>
    </location>
</feature>
<dbReference type="GO" id="GO:0071555">
    <property type="term" value="P:cell wall organization"/>
    <property type="evidence" value="ECO:0007669"/>
    <property type="project" value="UniProtKB-UniRule"/>
</dbReference>
<dbReference type="KEGG" id="cbu:CBU_1394"/>
<dbReference type="EnsemblBacteria" id="AAO90893">
    <property type="protein sequence ID" value="AAO90893"/>
    <property type="gene ID" value="CBU_1394"/>
</dbReference>
<dbReference type="PANTHER" id="PTHR30582:SF2">
    <property type="entry name" value="L,D-TRANSPEPTIDASE YCIB-RELATED"/>
    <property type="match status" value="1"/>
</dbReference>
<keyword evidence="4 7" id="KW-0133">Cell shape</keyword>
<dbReference type="AlphaFoldDB" id="Q83BU9"/>
<sequence>MKITVTTIGALISLMLGQPLIAAQVKSAGVLNPHSFIQLAAAKPAAQSGRLFVFDPKRHRWYAYQNGRLIKQGRASGGAYGCPKNKSRSCRTPSGTFRIIRKGPPNCKSTRYPKPHGGARMDYCMCYHAFYCIHGSDHVPNYHASHGCIRVTPADARWLSHNFIQYGTKVVVKSY</sequence>
<dbReference type="CDD" id="cd16913">
    <property type="entry name" value="YkuD_like"/>
    <property type="match status" value="1"/>
</dbReference>
<feature type="active site" description="Proton donor/acceptor" evidence="7">
    <location>
        <position position="134"/>
    </location>
</feature>
<dbReference type="RefSeq" id="NP_820379.1">
    <property type="nucleotide sequence ID" value="NC_002971.4"/>
</dbReference>
<dbReference type="GO" id="GO:0016740">
    <property type="term" value="F:transferase activity"/>
    <property type="evidence" value="ECO:0007669"/>
    <property type="project" value="UniProtKB-KW"/>
</dbReference>
<comment type="similarity">
    <text evidence="2">Belongs to the YkuD family.</text>
</comment>
<dbReference type="GeneID" id="1209300"/>
<keyword evidence="6 7" id="KW-0961">Cell wall biogenesis/degradation</keyword>
<feature type="active site" description="Nucleophile" evidence="7">
    <location>
        <position position="148"/>
    </location>
</feature>
<dbReference type="OrthoDB" id="463216at2"/>
<dbReference type="GO" id="GO:0018104">
    <property type="term" value="P:peptidoglycan-protein cross-linking"/>
    <property type="evidence" value="ECO:0000318"/>
    <property type="project" value="GO_Central"/>
</dbReference>
<evidence type="ECO:0000256" key="8">
    <source>
        <dbReference type="SAM" id="SignalP"/>
    </source>
</evidence>
<evidence type="ECO:0000256" key="3">
    <source>
        <dbReference type="ARBA" id="ARBA00022679"/>
    </source>
</evidence>
<evidence type="ECO:0000313" key="10">
    <source>
        <dbReference type="EMBL" id="AAO90893.1"/>
    </source>
</evidence>
<dbReference type="GO" id="GO:0008360">
    <property type="term" value="P:regulation of cell shape"/>
    <property type="evidence" value="ECO:0007669"/>
    <property type="project" value="UniProtKB-UniRule"/>
</dbReference>
<accession>Q83BU9</accession>
<gene>
    <name evidence="10" type="primary">enhA.5</name>
    <name evidence="10" type="ordered locus">CBU_1394</name>
</gene>
<feature type="signal peptide" evidence="8">
    <location>
        <begin position="1"/>
        <end position="22"/>
    </location>
</feature>
<evidence type="ECO:0000256" key="4">
    <source>
        <dbReference type="ARBA" id="ARBA00022960"/>
    </source>
</evidence>
<dbReference type="InterPro" id="IPR038063">
    <property type="entry name" value="Transpep_catalytic_dom"/>
</dbReference>
<dbReference type="Pfam" id="PF03734">
    <property type="entry name" value="YkuD"/>
    <property type="match status" value="1"/>
</dbReference>
<dbReference type="eggNOG" id="COG1376">
    <property type="taxonomic scope" value="Bacteria"/>
</dbReference>
<evidence type="ECO:0000259" key="9">
    <source>
        <dbReference type="PROSITE" id="PS52029"/>
    </source>
</evidence>
<evidence type="ECO:0000256" key="5">
    <source>
        <dbReference type="ARBA" id="ARBA00022984"/>
    </source>
</evidence>
<name>Q83BU9_COXBU</name>
<dbReference type="GO" id="GO:0071972">
    <property type="term" value="F:peptidoglycan L,D-transpeptidase activity"/>
    <property type="evidence" value="ECO:0000318"/>
    <property type="project" value="GO_Central"/>
</dbReference>
<dbReference type="HOGENOM" id="CLU_1530105_0_0_6"/>
<feature type="domain" description="L,D-TPase catalytic" evidence="9">
    <location>
        <begin position="50"/>
        <end position="173"/>
    </location>
</feature>
<keyword evidence="3" id="KW-0808">Transferase</keyword>
<evidence type="ECO:0000256" key="2">
    <source>
        <dbReference type="ARBA" id="ARBA00005992"/>
    </source>
</evidence>
<keyword evidence="8" id="KW-0732">Signal</keyword>